<sequence>MSGFLKFVYLSALLAALSLPAAVGAWADEAEASFGYDQDGRLTTGRYGQSRCVVYAYDPVGNRTSQISHNQSDNTPTWGDATWDAFSWTTGAVEPMWGAGTWGCVEWSEN</sequence>
<comment type="caution">
    <text evidence="2">The sequence shown here is derived from an EMBL/GenBank/DDBJ whole genome shotgun (WGS) entry which is preliminary data.</text>
</comment>
<dbReference type="Proteomes" id="UP001155380">
    <property type="component" value="Unassembled WGS sequence"/>
</dbReference>
<organism evidence="2 3">
    <name type="scientific">Ciceribacter sichuanensis</name>
    <dbReference type="NCBI Taxonomy" id="2949647"/>
    <lineage>
        <taxon>Bacteria</taxon>
        <taxon>Pseudomonadati</taxon>
        <taxon>Pseudomonadota</taxon>
        <taxon>Alphaproteobacteria</taxon>
        <taxon>Hyphomicrobiales</taxon>
        <taxon>Rhizobiaceae</taxon>
        <taxon>Ciceribacter</taxon>
    </lineage>
</organism>
<evidence type="ECO:0000313" key="2">
    <source>
        <dbReference type="EMBL" id="MCO5960191.1"/>
    </source>
</evidence>
<dbReference type="EMBL" id="JAMXLX010000019">
    <property type="protein sequence ID" value="MCO5960191.1"/>
    <property type="molecule type" value="Genomic_DNA"/>
</dbReference>
<feature type="chain" id="PRO_5042471191" description="YD repeat-containing protein" evidence="1">
    <location>
        <begin position="28"/>
        <end position="110"/>
    </location>
</feature>
<keyword evidence="1" id="KW-0732">Signal</keyword>
<gene>
    <name evidence="2" type="ORF">NBH21_25870</name>
</gene>
<dbReference type="AlphaFoldDB" id="A0AAJ1C1R5"/>
<dbReference type="Gene3D" id="2.180.10.10">
    <property type="entry name" value="RHS repeat-associated core"/>
    <property type="match status" value="1"/>
</dbReference>
<accession>A0AAJ1C1R5</accession>
<name>A0AAJ1C1R5_9HYPH</name>
<proteinExistence type="predicted"/>
<evidence type="ECO:0000313" key="3">
    <source>
        <dbReference type="Proteomes" id="UP001155380"/>
    </source>
</evidence>
<reference evidence="2" key="1">
    <citation type="submission" date="2022-06" db="EMBL/GenBank/DDBJ databases">
        <authorList>
            <person name="Sun Q."/>
        </authorList>
    </citation>
    <scope>NUCLEOTIDE SEQUENCE</scope>
    <source>
        <strain evidence="2">S101</strain>
    </source>
</reference>
<dbReference type="RefSeq" id="WP_250913198.1">
    <property type="nucleotide sequence ID" value="NZ_JAMXLX010000019.1"/>
</dbReference>
<evidence type="ECO:0008006" key="4">
    <source>
        <dbReference type="Google" id="ProtNLM"/>
    </source>
</evidence>
<protein>
    <recommendedName>
        <fullName evidence="4">YD repeat-containing protein</fullName>
    </recommendedName>
</protein>
<evidence type="ECO:0000256" key="1">
    <source>
        <dbReference type="SAM" id="SignalP"/>
    </source>
</evidence>
<feature type="signal peptide" evidence="1">
    <location>
        <begin position="1"/>
        <end position="27"/>
    </location>
</feature>